<reference evidence="2" key="2">
    <citation type="submission" date="2021-04" db="EMBL/GenBank/DDBJ databases">
        <authorList>
            <person name="Gilroy R."/>
        </authorList>
    </citation>
    <scope>NUCLEOTIDE SEQUENCE</scope>
    <source>
        <strain evidence="2">USAMLcec2-132</strain>
    </source>
</reference>
<dbReference type="EMBL" id="DWWS01000028">
    <property type="protein sequence ID" value="HJC23687.1"/>
    <property type="molecule type" value="Genomic_DNA"/>
</dbReference>
<gene>
    <name evidence="2" type="ORF">H9761_08295</name>
</gene>
<sequence>MKLMKKLLSIVILPCMLFSLLLSGCSTDELQSVKREKVSGIADLIFSDDGLVPNGELTWNMGTEEFLNRVYGAETMIPGDESFDEQRYFYSEEQNVSTYNPPVVYRVKGMEADAEVIYAFDESGLYMAGYSWTFDKEDQEKAEKCIELLADELNSDPHIVPTAVEQPDLSQLEGALQYSKWSVADAKEQSVELSVLSHLNTISVTLTIKA</sequence>
<comment type="caution">
    <text evidence="2">The sequence shown here is derived from an EMBL/GenBank/DDBJ whole genome shotgun (WGS) entry which is preliminary data.</text>
</comment>
<keyword evidence="1" id="KW-0732">Signal</keyword>
<dbReference type="Proteomes" id="UP000823891">
    <property type="component" value="Unassembled WGS sequence"/>
</dbReference>
<evidence type="ECO:0000313" key="2">
    <source>
        <dbReference type="EMBL" id="HJC23687.1"/>
    </source>
</evidence>
<dbReference type="AlphaFoldDB" id="A0A9D2SQN8"/>
<organism evidence="2 3">
    <name type="scientific">Candidatus Eisenbergiella merdavium</name>
    <dbReference type="NCBI Taxonomy" id="2838551"/>
    <lineage>
        <taxon>Bacteria</taxon>
        <taxon>Bacillati</taxon>
        <taxon>Bacillota</taxon>
        <taxon>Clostridia</taxon>
        <taxon>Lachnospirales</taxon>
        <taxon>Lachnospiraceae</taxon>
        <taxon>Eisenbergiella</taxon>
    </lineage>
</organism>
<evidence type="ECO:0000256" key="1">
    <source>
        <dbReference type="SAM" id="SignalP"/>
    </source>
</evidence>
<dbReference type="PROSITE" id="PS51257">
    <property type="entry name" value="PROKAR_LIPOPROTEIN"/>
    <property type="match status" value="1"/>
</dbReference>
<evidence type="ECO:0000313" key="3">
    <source>
        <dbReference type="Proteomes" id="UP000823891"/>
    </source>
</evidence>
<protein>
    <recommendedName>
        <fullName evidence="4">Lipoprotein</fullName>
    </recommendedName>
</protein>
<proteinExistence type="predicted"/>
<feature type="signal peptide" evidence="1">
    <location>
        <begin position="1"/>
        <end position="24"/>
    </location>
</feature>
<feature type="chain" id="PRO_5038670988" description="Lipoprotein" evidence="1">
    <location>
        <begin position="25"/>
        <end position="210"/>
    </location>
</feature>
<reference evidence="2" key="1">
    <citation type="journal article" date="2021" name="PeerJ">
        <title>Extensive microbial diversity within the chicken gut microbiome revealed by metagenomics and culture.</title>
        <authorList>
            <person name="Gilroy R."/>
            <person name="Ravi A."/>
            <person name="Getino M."/>
            <person name="Pursley I."/>
            <person name="Horton D.L."/>
            <person name="Alikhan N.F."/>
            <person name="Baker D."/>
            <person name="Gharbi K."/>
            <person name="Hall N."/>
            <person name="Watson M."/>
            <person name="Adriaenssens E.M."/>
            <person name="Foster-Nyarko E."/>
            <person name="Jarju S."/>
            <person name="Secka A."/>
            <person name="Antonio M."/>
            <person name="Oren A."/>
            <person name="Chaudhuri R.R."/>
            <person name="La Ragione R."/>
            <person name="Hildebrand F."/>
            <person name="Pallen M.J."/>
        </authorList>
    </citation>
    <scope>NUCLEOTIDE SEQUENCE</scope>
    <source>
        <strain evidence="2">USAMLcec2-132</strain>
    </source>
</reference>
<accession>A0A9D2SQN8</accession>
<name>A0A9D2SQN8_9FIRM</name>
<evidence type="ECO:0008006" key="4">
    <source>
        <dbReference type="Google" id="ProtNLM"/>
    </source>
</evidence>